<gene>
    <name evidence="1" type="ORF">GM536_11925</name>
</gene>
<accession>A0A6I3UZ84</accession>
<evidence type="ECO:0000313" key="2">
    <source>
        <dbReference type="Proteomes" id="UP000437160"/>
    </source>
</evidence>
<proteinExistence type="predicted"/>
<evidence type="ECO:0000313" key="1">
    <source>
        <dbReference type="EMBL" id="MTV99726.1"/>
    </source>
</evidence>
<sequence>MSDVKEEVSSLSEKQLRQIDVEYAELNDSDIIERLAYLEINNNEKRIVISDIEPTKEIMSVSDQIFEIQKNFQKIKNMFELFISDVSDFLSIKNKLESKELEIEEADVNRFMIHLLSSGKLFVDFNENQIKQKYSKDSE</sequence>
<dbReference type="Proteomes" id="UP000437160">
    <property type="component" value="Unassembled WGS sequence"/>
</dbReference>
<reference evidence="1 2" key="1">
    <citation type="submission" date="2019-11" db="EMBL/GenBank/DDBJ databases">
        <title>Growth characteristics of pneumococcus vary with the chemical composition of the capsule and with environmental conditions.</title>
        <authorList>
            <person name="Tothpal A."/>
            <person name="Desobry K."/>
            <person name="Joshi S."/>
            <person name="Wyllie A.L."/>
            <person name="Weinberger D.M."/>
        </authorList>
    </citation>
    <scope>NUCLEOTIDE SEQUENCE [LARGE SCALE GENOMIC DNA]</scope>
    <source>
        <strain evidence="2">pnumococcus19F</strain>
    </source>
</reference>
<feature type="non-terminal residue" evidence="1">
    <location>
        <position position="139"/>
    </location>
</feature>
<protein>
    <submittedName>
        <fullName evidence="1">Ribosome-binding factor A</fullName>
    </submittedName>
</protein>
<comment type="caution">
    <text evidence="1">The sequence shown here is derived from an EMBL/GenBank/DDBJ whole genome shotgun (WGS) entry which is preliminary data.</text>
</comment>
<dbReference type="AlphaFoldDB" id="A0A6I3UZ84"/>
<dbReference type="EMBL" id="WNIA01000247">
    <property type="protein sequence ID" value="MTV99726.1"/>
    <property type="molecule type" value="Genomic_DNA"/>
</dbReference>
<name>A0A6I3UZ84_STREE</name>
<organism evidence="1 2">
    <name type="scientific">Streptococcus pneumoniae</name>
    <dbReference type="NCBI Taxonomy" id="1313"/>
    <lineage>
        <taxon>Bacteria</taxon>
        <taxon>Bacillati</taxon>
        <taxon>Bacillota</taxon>
        <taxon>Bacilli</taxon>
        <taxon>Lactobacillales</taxon>
        <taxon>Streptococcaceae</taxon>
        <taxon>Streptococcus</taxon>
    </lineage>
</organism>